<keyword evidence="2" id="KW-1185">Reference proteome</keyword>
<dbReference type="Proteomes" id="UP000298517">
    <property type="component" value="Unassembled WGS sequence"/>
</dbReference>
<dbReference type="RefSeq" id="WP_134247882.1">
    <property type="nucleotide sequence ID" value="NZ_SNQI01000002.1"/>
</dbReference>
<dbReference type="Pfam" id="PF11009">
    <property type="entry name" value="BrxC"/>
    <property type="match status" value="1"/>
</dbReference>
<dbReference type="InterPro" id="IPR036249">
    <property type="entry name" value="Thioredoxin-like_sf"/>
</dbReference>
<dbReference type="Gene3D" id="3.40.30.10">
    <property type="entry name" value="Glutaredoxin"/>
    <property type="match status" value="1"/>
</dbReference>
<organism evidence="1 2">
    <name type="scientific">Gramella jeungdoensis</name>
    <dbReference type="NCBI Taxonomy" id="708091"/>
    <lineage>
        <taxon>Bacteria</taxon>
        <taxon>Pseudomonadati</taxon>
        <taxon>Bacteroidota</taxon>
        <taxon>Flavobacteriia</taxon>
        <taxon>Flavobacteriales</taxon>
        <taxon>Flavobacteriaceae</taxon>
        <taxon>Christiangramia</taxon>
    </lineage>
</organism>
<proteinExistence type="predicted"/>
<name>A0A4Y8AVV9_9FLAO</name>
<dbReference type="OrthoDB" id="677051at2"/>
<evidence type="ECO:0000313" key="1">
    <source>
        <dbReference type="EMBL" id="TEW75512.1"/>
    </source>
</evidence>
<dbReference type="NCBIfam" id="TIGR04019">
    <property type="entry name" value="B_thiol_YtxJ"/>
    <property type="match status" value="1"/>
</dbReference>
<gene>
    <name evidence="1" type="primary">ytxJ</name>
    <name evidence="1" type="ORF">E2488_08375</name>
</gene>
<dbReference type="EMBL" id="SNQI01000002">
    <property type="protein sequence ID" value="TEW75512.1"/>
    <property type="molecule type" value="Genomic_DNA"/>
</dbReference>
<reference evidence="1 2" key="1">
    <citation type="journal article" date="2011" name="J. Microbiol.">
        <title>Gramella jeungdoensis sp. nov., isolated from a solar saltern in Korea.</title>
        <authorList>
            <person name="Joung Y."/>
            <person name="Kim H."/>
            <person name="Jang T."/>
            <person name="Ahn T.S."/>
            <person name="Joh K."/>
        </authorList>
    </citation>
    <scope>NUCLEOTIDE SEQUENCE [LARGE SCALE GENOMIC DNA]</scope>
    <source>
        <strain evidence="1 2">KCTC 23123</strain>
    </source>
</reference>
<dbReference type="SUPFAM" id="SSF52833">
    <property type="entry name" value="Thioredoxin-like"/>
    <property type="match status" value="1"/>
</dbReference>
<sequence>MGIFGGIFQSNKESNDKHNFKWIPLTETAQLNEIVELSNEKLVVIFKHSTRCGISSGVLSRFEKATDSTLETVAFYYLDLIQYRNLSNQISQEFNVYHQSPQAIYLKNGVVVKHESHYDIISNLSLDDLMK</sequence>
<evidence type="ECO:0000313" key="2">
    <source>
        <dbReference type="Proteomes" id="UP000298517"/>
    </source>
</evidence>
<protein>
    <submittedName>
        <fullName evidence="1">Bacillithiol system redox-active protein YtxJ</fullName>
    </submittedName>
</protein>
<dbReference type="AlphaFoldDB" id="A0A4Y8AVV9"/>
<accession>A0A4Y8AVV9</accession>
<dbReference type="InterPro" id="IPR022551">
    <property type="entry name" value="BrxC"/>
</dbReference>
<comment type="caution">
    <text evidence="1">The sequence shown here is derived from an EMBL/GenBank/DDBJ whole genome shotgun (WGS) entry which is preliminary data.</text>
</comment>